<feature type="coiled-coil region" evidence="15">
    <location>
        <begin position="642"/>
        <end position="690"/>
    </location>
</feature>
<dbReference type="GO" id="GO:0008017">
    <property type="term" value="F:microtubule binding"/>
    <property type="evidence" value="ECO:0007669"/>
    <property type="project" value="InterPro"/>
</dbReference>
<dbReference type="PROSITE" id="PS00411">
    <property type="entry name" value="KINESIN_MOTOR_1"/>
    <property type="match status" value="1"/>
</dbReference>
<dbReference type="GO" id="GO:0008574">
    <property type="term" value="F:plus-end-directed microtubule motor activity"/>
    <property type="evidence" value="ECO:0007669"/>
    <property type="project" value="TreeGrafter"/>
</dbReference>
<dbReference type="InterPro" id="IPR047149">
    <property type="entry name" value="KIF11-like"/>
</dbReference>
<keyword evidence="10 14" id="KW-0505">Motor protein</keyword>
<dbReference type="GO" id="GO:0000073">
    <property type="term" value="P:initial mitotic spindle pole body separation"/>
    <property type="evidence" value="ECO:0007669"/>
    <property type="project" value="TreeGrafter"/>
</dbReference>
<evidence type="ECO:0000256" key="9">
    <source>
        <dbReference type="ARBA" id="ARBA00023054"/>
    </source>
</evidence>
<comment type="subcellular location">
    <subcellularLocation>
        <location evidence="1">Cytoplasm</location>
        <location evidence="1">Cytoskeleton</location>
    </subcellularLocation>
</comment>
<dbReference type="InterPro" id="IPR027417">
    <property type="entry name" value="P-loop_NTPase"/>
</dbReference>
<feature type="coiled-coil region" evidence="15">
    <location>
        <begin position="739"/>
        <end position="773"/>
    </location>
</feature>
<protein>
    <submittedName>
        <fullName evidence="18">Similar to Kinesin-like protein bimC acc. no. P17120</fullName>
    </submittedName>
</protein>
<dbReference type="AlphaFoldDB" id="U4LL00"/>
<keyword evidence="11" id="KW-0206">Cytoskeleton</keyword>
<dbReference type="EMBL" id="HF935415">
    <property type="protein sequence ID" value="CCX30040.1"/>
    <property type="molecule type" value="Genomic_DNA"/>
</dbReference>
<sequence length="1154" mass="128351">MNGSSRHPSNPLRKQAAAGSMRPPAARGPPRLQPTHPSLLSSPAPSLSARSRAGTVSPTNSRRGGGTKYPESPTKTYNEANINVVVRCRGRSEREKSENSAVVVSHPSTTEVALSLGPNASVENKLYTFDRTFGPEADQQRIYDSVVAPLLNEVLEGYNCTVFAYGQTGTGKTYTMTGDMSDQFGSYSDFAGIIPRVLYKLFEKLRGVEHGDKSVKISFIELYNEELRDLLCAENEPTSKNVKIFDAANGKGGVVVQGMEETYIQSATQGIELLKSGSHKRQVAATKCNELSSRSHTVFTITTSIKDQADDGEIFIRTAKLNLVDLAGSESIGRSGAADKRAREAGMINQSLLTLGRVINALVDKSSHIPYRESKLTRLLQDSLGGRTKTTIIATISPARINLEETMSTLDYASRAKDIQNKPQVNQMLNKKTVIAEFVADIERLKSALHASRLKNGIYLSQEEYNRLNESLELQKNEVEETKREEELLHSQISRLRENFENTMRDLLDTRTTLEDQILHLEQTRSVLKSTELDLSKTTKQLEEETILRKAHQKTEQELSIAGRDLISTARSTTTEIEGLRAKIGRMANTEVENHTIWMKNSTQVKQVTEFVEQATGEFTEEQEELAAKITERISGFVETESTEIQNAYDFIEERLEKFESARQEGDSSLEIGRDEMNNVLEEIKVLREDIKTRIGEGLKGLNNAAERMSNDVITDLGKFGVELRKYFDKFDEEFKQVVEDSQKHMKEQKAEIERLGKELTSATATASEATEKAQESLKTILVEERENSAKDRQNLIAQITTLINSNADEQDERLSKRVDGLQAEITATKTALDEASKTHQNGLDTWSEREESFYTSLCTAQETVRRILSEDWQAIEAHNSTIQTTTRSIHAQTISLVSDQNSNIATQMASLDSFVTRARSSNDSLHASNLEILSSLYSNGLETVSSFSSLIGRFKAELAAIEELSTLATEGVEGYATFREETKNRLRELREKIEGEPLKECLPTGVTPRKRKYAFPTMLPSTGSHEAVLAEALGQVQDRAPLGEKEVNSPRKSVQNADLTEEIAGMGKAFYPQHNQQGKKKTSQGGERGESNDGIVGSGAENQKVMGANLQGFGFGEKEMVGSRRTSLRKRKAEEGENQQQQLPGITTRRRIR</sequence>
<dbReference type="PROSITE" id="PS50067">
    <property type="entry name" value="KINESIN_MOTOR_2"/>
    <property type="match status" value="1"/>
</dbReference>
<keyword evidence="4" id="KW-0132">Cell division</keyword>
<name>U4LL00_PYROM</name>
<dbReference type="InterPro" id="IPR036961">
    <property type="entry name" value="Kinesin_motor_dom_sf"/>
</dbReference>
<dbReference type="PANTHER" id="PTHR47970">
    <property type="entry name" value="KINESIN-LIKE PROTEIN KIF11"/>
    <property type="match status" value="1"/>
</dbReference>
<evidence type="ECO:0000256" key="7">
    <source>
        <dbReference type="ARBA" id="ARBA00022776"/>
    </source>
</evidence>
<evidence type="ECO:0000256" key="10">
    <source>
        <dbReference type="ARBA" id="ARBA00023175"/>
    </source>
</evidence>
<evidence type="ECO:0000256" key="12">
    <source>
        <dbReference type="ARBA" id="ARBA00023306"/>
    </source>
</evidence>
<evidence type="ECO:0000256" key="2">
    <source>
        <dbReference type="ARBA" id="ARBA00022490"/>
    </source>
</evidence>
<feature type="coiled-coil region" evidence="15">
    <location>
        <begin position="805"/>
        <end position="839"/>
    </location>
</feature>
<evidence type="ECO:0000256" key="11">
    <source>
        <dbReference type="ARBA" id="ARBA00023212"/>
    </source>
</evidence>
<feature type="binding site" evidence="14">
    <location>
        <begin position="166"/>
        <end position="173"/>
    </location>
    <ligand>
        <name>ATP</name>
        <dbReference type="ChEBI" id="CHEBI:30616"/>
    </ligand>
</feature>
<comment type="similarity">
    <text evidence="13">Belongs to the TRAFAC class myosin-kinesin ATPase superfamily. Kinesin family. KIN-5/BimC subfamily.</text>
</comment>
<dbReference type="InterPro" id="IPR025901">
    <property type="entry name" value="Kinesin-assoc_MT-bd_dom"/>
</dbReference>
<dbReference type="InterPro" id="IPR019821">
    <property type="entry name" value="Kinesin_motor_CS"/>
</dbReference>
<organism evidence="18 19">
    <name type="scientific">Pyronema omphalodes (strain CBS 100304)</name>
    <name type="common">Pyronema confluens</name>
    <dbReference type="NCBI Taxonomy" id="1076935"/>
    <lineage>
        <taxon>Eukaryota</taxon>
        <taxon>Fungi</taxon>
        <taxon>Dikarya</taxon>
        <taxon>Ascomycota</taxon>
        <taxon>Pezizomycotina</taxon>
        <taxon>Pezizomycetes</taxon>
        <taxon>Pezizales</taxon>
        <taxon>Pyronemataceae</taxon>
        <taxon>Pyronema</taxon>
    </lineage>
</organism>
<keyword evidence="7" id="KW-0498">Mitosis</keyword>
<evidence type="ECO:0000256" key="6">
    <source>
        <dbReference type="ARBA" id="ARBA00022741"/>
    </source>
</evidence>
<dbReference type="InterPro" id="IPR001752">
    <property type="entry name" value="Kinesin_motor_dom"/>
</dbReference>
<dbReference type="CDD" id="cd01364">
    <property type="entry name" value="KISc_BimC_Eg5"/>
    <property type="match status" value="1"/>
</dbReference>
<dbReference type="GO" id="GO:0005524">
    <property type="term" value="F:ATP binding"/>
    <property type="evidence" value="ECO:0007669"/>
    <property type="project" value="UniProtKB-UniRule"/>
</dbReference>
<dbReference type="OMA" id="DWETFDQ"/>
<dbReference type="Gene3D" id="3.40.850.10">
    <property type="entry name" value="Kinesin motor domain"/>
    <property type="match status" value="1"/>
</dbReference>
<keyword evidence="12" id="KW-0131">Cell cycle</keyword>
<dbReference type="SMART" id="SM00129">
    <property type="entry name" value="KISc"/>
    <property type="match status" value="1"/>
</dbReference>
<keyword evidence="19" id="KW-1185">Reference proteome</keyword>
<accession>U4LL00</accession>
<evidence type="ECO:0000259" key="17">
    <source>
        <dbReference type="PROSITE" id="PS50067"/>
    </source>
</evidence>
<dbReference type="Proteomes" id="UP000018144">
    <property type="component" value="Unassembled WGS sequence"/>
</dbReference>
<dbReference type="FunFam" id="3.40.850.10:FF:000051">
    <property type="entry name" value="Kinesin-like protein bimC"/>
    <property type="match status" value="1"/>
</dbReference>
<dbReference type="PANTHER" id="PTHR47970:SF12">
    <property type="entry name" value="KINESIN FAMILY MEMBER 11"/>
    <property type="match status" value="1"/>
</dbReference>
<dbReference type="STRING" id="1076935.U4LL00"/>
<dbReference type="Pfam" id="PF00225">
    <property type="entry name" value="Kinesin"/>
    <property type="match status" value="1"/>
</dbReference>
<dbReference type="SUPFAM" id="SSF52540">
    <property type="entry name" value="P-loop containing nucleoside triphosphate hydrolases"/>
    <property type="match status" value="1"/>
</dbReference>
<dbReference type="Pfam" id="PF13931">
    <property type="entry name" value="Microtub_bind"/>
    <property type="match status" value="1"/>
</dbReference>
<dbReference type="eggNOG" id="KOG0243">
    <property type="taxonomic scope" value="Eukaryota"/>
</dbReference>
<gene>
    <name evidence="18" type="ORF">PCON_08032</name>
</gene>
<keyword evidence="6 14" id="KW-0547">Nucleotide-binding</keyword>
<evidence type="ECO:0000256" key="3">
    <source>
        <dbReference type="ARBA" id="ARBA00022553"/>
    </source>
</evidence>
<feature type="compositionally biased region" description="Low complexity" evidence="16">
    <location>
        <begin position="37"/>
        <end position="53"/>
    </location>
</feature>
<evidence type="ECO:0000256" key="1">
    <source>
        <dbReference type="ARBA" id="ARBA00004245"/>
    </source>
</evidence>
<dbReference type="GO" id="GO:0007018">
    <property type="term" value="P:microtubule-based movement"/>
    <property type="evidence" value="ECO:0007669"/>
    <property type="project" value="InterPro"/>
</dbReference>
<evidence type="ECO:0000256" key="15">
    <source>
        <dbReference type="SAM" id="Coils"/>
    </source>
</evidence>
<evidence type="ECO:0000313" key="19">
    <source>
        <dbReference type="Proteomes" id="UP000018144"/>
    </source>
</evidence>
<reference evidence="18 19" key="1">
    <citation type="journal article" date="2013" name="PLoS Genet.">
        <title>The genome and development-dependent transcriptomes of Pyronema confluens: a window into fungal evolution.</title>
        <authorList>
            <person name="Traeger S."/>
            <person name="Altegoer F."/>
            <person name="Freitag M."/>
            <person name="Gabaldon T."/>
            <person name="Kempken F."/>
            <person name="Kumar A."/>
            <person name="Marcet-Houben M."/>
            <person name="Poggeler S."/>
            <person name="Stajich J.E."/>
            <person name="Nowrousian M."/>
        </authorList>
    </citation>
    <scope>NUCLEOTIDE SEQUENCE [LARGE SCALE GENOMIC DNA]</scope>
    <source>
        <strain evidence="19">CBS 100304</strain>
        <tissue evidence="18">Vegetative mycelium</tissue>
    </source>
</reference>
<feature type="domain" description="Kinesin motor" evidence="17">
    <location>
        <begin position="81"/>
        <end position="419"/>
    </location>
</feature>
<dbReference type="GO" id="GO:0005634">
    <property type="term" value="C:nucleus"/>
    <property type="evidence" value="ECO:0007669"/>
    <property type="project" value="TreeGrafter"/>
</dbReference>
<evidence type="ECO:0000256" key="14">
    <source>
        <dbReference type="PROSITE-ProRule" id="PRU00283"/>
    </source>
</evidence>
<dbReference type="GO" id="GO:0005876">
    <property type="term" value="C:spindle microtubule"/>
    <property type="evidence" value="ECO:0007669"/>
    <property type="project" value="TreeGrafter"/>
</dbReference>
<dbReference type="GO" id="GO:0072686">
    <property type="term" value="C:mitotic spindle"/>
    <property type="evidence" value="ECO:0007669"/>
    <property type="project" value="TreeGrafter"/>
</dbReference>
<keyword evidence="2" id="KW-0963">Cytoplasm</keyword>
<evidence type="ECO:0000313" key="18">
    <source>
        <dbReference type="EMBL" id="CCX30040.1"/>
    </source>
</evidence>
<keyword evidence="8 14" id="KW-0067">ATP-binding</keyword>
<feature type="region of interest" description="Disordered" evidence="16">
    <location>
        <begin position="1"/>
        <end position="78"/>
    </location>
</feature>
<keyword evidence="9 15" id="KW-0175">Coiled coil</keyword>
<keyword evidence="3" id="KW-0597">Phosphoprotein</keyword>
<dbReference type="OrthoDB" id="3176171at2759"/>
<evidence type="ECO:0000256" key="4">
    <source>
        <dbReference type="ARBA" id="ARBA00022618"/>
    </source>
</evidence>
<evidence type="ECO:0000256" key="5">
    <source>
        <dbReference type="ARBA" id="ARBA00022701"/>
    </source>
</evidence>
<evidence type="ECO:0000256" key="16">
    <source>
        <dbReference type="SAM" id="MobiDB-lite"/>
    </source>
</evidence>
<dbReference type="PRINTS" id="PR00380">
    <property type="entry name" value="KINESINHEAVY"/>
</dbReference>
<feature type="coiled-coil region" evidence="15">
    <location>
        <begin position="462"/>
        <end position="524"/>
    </location>
</feature>
<proteinExistence type="inferred from homology"/>
<dbReference type="GO" id="GO:0051301">
    <property type="term" value="P:cell division"/>
    <property type="evidence" value="ECO:0007669"/>
    <property type="project" value="UniProtKB-KW"/>
</dbReference>
<evidence type="ECO:0000256" key="8">
    <source>
        <dbReference type="ARBA" id="ARBA00022840"/>
    </source>
</evidence>
<evidence type="ECO:0000256" key="13">
    <source>
        <dbReference type="ARBA" id="ARBA00034704"/>
    </source>
</evidence>
<keyword evidence="5" id="KW-0493">Microtubule</keyword>
<dbReference type="InterPro" id="IPR047241">
    <property type="entry name" value="KIF11-like_kin_motor_dom"/>
</dbReference>
<feature type="region of interest" description="Disordered" evidence="16">
    <location>
        <begin position="1070"/>
        <end position="1154"/>
    </location>
</feature>